<keyword evidence="1" id="KW-0812">Transmembrane</keyword>
<organism evidence="2 3">
    <name type="scientific">Gottfriedia luciferensis</name>
    <dbReference type="NCBI Taxonomy" id="178774"/>
    <lineage>
        <taxon>Bacteria</taxon>
        <taxon>Bacillati</taxon>
        <taxon>Bacillota</taxon>
        <taxon>Bacilli</taxon>
        <taxon>Bacillales</taxon>
        <taxon>Bacillaceae</taxon>
        <taxon>Gottfriedia</taxon>
    </lineage>
</organism>
<evidence type="ECO:0000313" key="3">
    <source>
        <dbReference type="Proteomes" id="UP000094580"/>
    </source>
</evidence>
<keyword evidence="1" id="KW-1133">Transmembrane helix</keyword>
<evidence type="ECO:0000256" key="1">
    <source>
        <dbReference type="SAM" id="Phobius"/>
    </source>
</evidence>
<proteinExistence type="predicted"/>
<reference evidence="2 3" key="1">
    <citation type="submission" date="2016-07" db="EMBL/GenBank/DDBJ databases">
        <authorList>
            <person name="Townsley L."/>
            <person name="Shank E.A."/>
        </authorList>
    </citation>
    <scope>NUCLEOTIDE SEQUENCE [LARGE SCALE GENOMIC DNA]</scope>
    <source>
        <strain evidence="2 3">CH01</strain>
    </source>
</reference>
<comment type="caution">
    <text evidence="2">The sequence shown here is derived from an EMBL/GenBank/DDBJ whole genome shotgun (WGS) entry which is preliminary data.</text>
</comment>
<protein>
    <submittedName>
        <fullName evidence="2">Uncharacterized protein</fullName>
    </submittedName>
</protein>
<feature type="transmembrane region" description="Helical" evidence="1">
    <location>
        <begin position="6"/>
        <end position="23"/>
    </location>
</feature>
<dbReference type="EMBL" id="MDKC01000008">
    <property type="protein sequence ID" value="ODG92461.1"/>
    <property type="molecule type" value="Genomic_DNA"/>
</dbReference>
<keyword evidence="1" id="KW-0472">Membrane</keyword>
<dbReference type="RefSeq" id="WP_069033320.1">
    <property type="nucleotide sequence ID" value="NZ_MDKC01000008.1"/>
</dbReference>
<dbReference type="Proteomes" id="UP000094580">
    <property type="component" value="Unassembled WGS sequence"/>
</dbReference>
<sequence>MTKKPLILYLVIIGISIIIILTLKQSIEKEKQKRLDDEASTEFIIEQNVQNSVRNYITALKWKDVEIYNSVVIDSLKISNHSYYFTKIMSNVIDAKFIGDNLSVIHLNKKDQKTTVNIKYEITFVDGIKPEGKYKNGRNICNVTMDLVKIKNKWVISSIYDLKVI</sequence>
<evidence type="ECO:0000313" key="2">
    <source>
        <dbReference type="EMBL" id="ODG92461.1"/>
    </source>
</evidence>
<name>A0ABX2ZRR7_9BACI</name>
<keyword evidence="3" id="KW-1185">Reference proteome</keyword>
<accession>A0ABX2ZRR7</accession>
<gene>
    <name evidence="2" type="ORF">BED47_19845</name>
</gene>